<evidence type="ECO:0000259" key="3">
    <source>
        <dbReference type="Pfam" id="PF01494"/>
    </source>
</evidence>
<dbReference type="RefSeq" id="WP_111133123.1">
    <property type="nucleotide sequence ID" value="NZ_POUB01000021.1"/>
</dbReference>
<dbReference type="Proteomes" id="UP000248749">
    <property type="component" value="Unassembled WGS sequence"/>
</dbReference>
<dbReference type="PANTHER" id="PTHR13789:SF309">
    <property type="entry name" value="PUTATIVE (AFU_ORTHOLOGUE AFUA_6G14510)-RELATED"/>
    <property type="match status" value="1"/>
</dbReference>
<dbReference type="GO" id="GO:0071949">
    <property type="term" value="F:FAD binding"/>
    <property type="evidence" value="ECO:0007669"/>
    <property type="project" value="InterPro"/>
</dbReference>
<evidence type="ECO:0000256" key="2">
    <source>
        <dbReference type="ARBA" id="ARBA00023033"/>
    </source>
</evidence>
<proteinExistence type="predicted"/>
<comment type="caution">
    <text evidence="4">The sequence shown here is derived from an EMBL/GenBank/DDBJ whole genome shotgun (WGS) entry which is preliminary data.</text>
</comment>
<keyword evidence="2 4" id="KW-0503">Monooxygenase</keyword>
<dbReference type="AlphaFoldDB" id="A0A2W2CV22"/>
<keyword evidence="1" id="KW-0560">Oxidoreductase</keyword>
<dbReference type="PANTHER" id="PTHR13789">
    <property type="entry name" value="MONOOXYGENASE"/>
    <property type="match status" value="1"/>
</dbReference>
<evidence type="ECO:0000256" key="1">
    <source>
        <dbReference type="ARBA" id="ARBA00023002"/>
    </source>
</evidence>
<dbReference type="Pfam" id="PF01494">
    <property type="entry name" value="FAD_binding_3"/>
    <property type="match status" value="1"/>
</dbReference>
<evidence type="ECO:0000313" key="5">
    <source>
        <dbReference type="Proteomes" id="UP000248749"/>
    </source>
</evidence>
<dbReference type="SUPFAM" id="SSF51905">
    <property type="entry name" value="FAD/NAD(P)-binding domain"/>
    <property type="match status" value="1"/>
</dbReference>
<dbReference type="PRINTS" id="PR00420">
    <property type="entry name" value="RNGMNOXGNASE"/>
</dbReference>
<accession>A0A2W2CV22</accession>
<feature type="domain" description="FAD-binding" evidence="3">
    <location>
        <begin position="20"/>
        <end position="351"/>
    </location>
</feature>
<sequence length="403" mass="43221">MPFTTGDLDEALAAVDRDRIRVLIVGAGIAGASAAALLRRQGLHAAVVERADAHARAGYMLALMPLVDPAIAELGLRDRYLAASVGLDRYRAIGRRGRPLREYAMADLMGRYGDYRGIDRAALLDLLGDGPVAYATTVTALRQTASCVQVTLRGGDGQVRETEFDLVIAADGLHSATRDLLLPPSQVTGFDSGWGGWVAWTDADADMDLGEELWGAGFFAGTYPVRGMTGVFVGGDRRDTEAGPARFATVIRGQVPRLDDRMRAALAAISTQRAYFWPLFDRRAASWAIGRVVLLGDAAAGFLPTAGIGAGMAIESAHVLCSCLRHATIDRVPDLLAGYERAQKPRVLAAQNNSRTLARLMFSRSRSLAAVRDTVSRHVSLTTALRPITRLLRTQPATSPAAR</sequence>
<protein>
    <submittedName>
        <fullName evidence="4">FAD-dependent monooxygenase</fullName>
    </submittedName>
</protein>
<keyword evidence="5" id="KW-1185">Reference proteome</keyword>
<evidence type="ECO:0000313" key="4">
    <source>
        <dbReference type="EMBL" id="PZG01731.1"/>
    </source>
</evidence>
<dbReference type="InterPro" id="IPR050493">
    <property type="entry name" value="FAD-dep_Monooxygenase_BioMet"/>
</dbReference>
<dbReference type="Gene3D" id="3.50.50.60">
    <property type="entry name" value="FAD/NAD(P)-binding domain"/>
    <property type="match status" value="1"/>
</dbReference>
<dbReference type="GO" id="GO:0004497">
    <property type="term" value="F:monooxygenase activity"/>
    <property type="evidence" value="ECO:0007669"/>
    <property type="project" value="UniProtKB-KW"/>
</dbReference>
<dbReference type="InterPro" id="IPR002938">
    <property type="entry name" value="FAD-bd"/>
</dbReference>
<reference evidence="4 5" key="1">
    <citation type="submission" date="2018-01" db="EMBL/GenBank/DDBJ databases">
        <title>Draft genome sequence of Salinispora sp. 13K206.</title>
        <authorList>
            <person name="Sahin N."/>
            <person name="Saygin H."/>
            <person name="Ay H."/>
        </authorList>
    </citation>
    <scope>NUCLEOTIDE SEQUENCE [LARGE SCALE GENOMIC DNA]</scope>
    <source>
        <strain evidence="4 5">13K206</strain>
    </source>
</reference>
<name>A0A2W2CV22_9ACTN</name>
<dbReference type="InterPro" id="IPR036188">
    <property type="entry name" value="FAD/NAD-bd_sf"/>
</dbReference>
<organism evidence="4 5">
    <name type="scientific">Micromonospora deserti</name>
    <dbReference type="NCBI Taxonomy" id="2070366"/>
    <lineage>
        <taxon>Bacteria</taxon>
        <taxon>Bacillati</taxon>
        <taxon>Actinomycetota</taxon>
        <taxon>Actinomycetes</taxon>
        <taxon>Micromonosporales</taxon>
        <taxon>Micromonosporaceae</taxon>
        <taxon>Micromonospora</taxon>
    </lineage>
</organism>
<gene>
    <name evidence="4" type="ORF">C1I99_05630</name>
</gene>
<dbReference type="OrthoDB" id="3356051at2"/>
<dbReference type="EMBL" id="POUB01000021">
    <property type="protein sequence ID" value="PZG01731.1"/>
    <property type="molecule type" value="Genomic_DNA"/>
</dbReference>